<dbReference type="SMART" id="SM00364">
    <property type="entry name" value="LRR_BAC"/>
    <property type="match status" value="7"/>
</dbReference>
<dbReference type="SMART" id="SM00365">
    <property type="entry name" value="LRR_SD22"/>
    <property type="match status" value="14"/>
</dbReference>
<dbReference type="Pfam" id="PF17963">
    <property type="entry name" value="Big_9"/>
    <property type="match status" value="4"/>
</dbReference>
<dbReference type="Gene3D" id="2.60.40.3440">
    <property type="match status" value="1"/>
</dbReference>
<dbReference type="SMART" id="SM00367">
    <property type="entry name" value="LRR_CC"/>
    <property type="match status" value="4"/>
</dbReference>
<reference evidence="3 4" key="1">
    <citation type="submission" date="2017-01" db="EMBL/GenBank/DDBJ databases">
        <title>Novel large sulfur bacteria in the metagenomes of groundwater-fed chemosynthetic microbial mats in the Lake Huron basin.</title>
        <authorList>
            <person name="Sharrar A.M."/>
            <person name="Flood B.E."/>
            <person name="Bailey J.V."/>
            <person name="Jones D.S."/>
            <person name="Biddanda B."/>
            <person name="Ruberg S.A."/>
            <person name="Marcus D.N."/>
            <person name="Dick G.J."/>
        </authorList>
    </citation>
    <scope>NUCLEOTIDE SEQUENCE [LARGE SCALE GENOMIC DNA]</scope>
    <source>
        <strain evidence="3">A8</strain>
    </source>
</reference>
<protein>
    <recommendedName>
        <fullName evidence="5">Tandem-95 repeat protein</fullName>
    </recommendedName>
</protein>
<dbReference type="Proteomes" id="UP000192491">
    <property type="component" value="Unassembled WGS sequence"/>
</dbReference>
<sequence length="981" mass="104933">SITLTAVDADTDAKLLTYKLGLNPQKGTLSPLSPGSNRWVYTPQANFSGDDSFYFKVSDGKFVSKTAKISITVKPVNDAPVVPSVTTLSLAEDTSKSLTLSGTDIEGDKLNYGIRTQPEYGKAVINGTSVAYTPVPNFFGTDSFTYTAFDGKDHSVAGRISVTVTSVNDAPVAQPQTVTFPAGVTSTITLQGTDVDSSKLSYQLANSPKPNGTLGAITNNQVTYTPKAGVSTDSFGFTVSDGAITSTPALVTVRIQALASITDPHLLRCFENSQLTVAEQQALTTLSCNKGVDLSKADLAQLTRLPNLRTLDLSHTSLTSISALAGLTQLTSLDLSSNNINSISPLSGMKQLRTLNLGFNDISDISILSNMSNVQELYLDANKISSIAALSNKTALLKLYLDDNQITSIAALAPLVNLTHLGLSYNQLNSISALLNLKKLQVLALEANNLSNVSALAGLTNLQALYARGNQLTDVGALTQLVNVTVLDLGFNKIANITPLRSMVKLLQLGLGFNNLTEVNGLASLTKLQSLDLENNQLNTLNGIQSLSALNGLLRLDHNLLLDEDILLLNAMNNNYTLRLEDNCLSNIMLPENITVYGKFSQFSASRCGGTAPVAIGKTVEIYANTITNITLDAYDPNEKPITFQLESVAVEGGVLSANVGKLANNQVTFFPNPDYLKSAGSFTFSVTNSQGKKSQSVTVKLRVIHPILEVCFGTSIPSDEALLTLQPLVCDNKGGKVTDISALPIFLPNLTHLSLAGNTISDYSSLMNLPKLTSLSLKGNNLDTAALQVIAKLSKLSILNLEQSQLNDADIAALSGLTNLTQLYLGGNQITNVSPLRYLTRLDVLTLDNNRIRDITPLATLTNIRTLNLNTNNLNQNQLLNLKVISTIKGLNYFEFDNNGLTSINGLENLTQLGVLTVRYNRLVTANALKALRQPMTLHLQGNCLAGAALSGWPSNISLIGNTSSNQRTLMNGQCPVYQP</sequence>
<dbReference type="PROSITE" id="PS51450">
    <property type="entry name" value="LRR"/>
    <property type="match status" value="14"/>
</dbReference>
<gene>
    <name evidence="3" type="ORF">BWK73_21590</name>
</gene>
<dbReference type="SMART" id="SM00369">
    <property type="entry name" value="LRR_TYP"/>
    <property type="match status" value="16"/>
</dbReference>
<evidence type="ECO:0000313" key="4">
    <source>
        <dbReference type="Proteomes" id="UP000192491"/>
    </source>
</evidence>
<accession>A0A1Y1QND6</accession>
<evidence type="ECO:0000313" key="3">
    <source>
        <dbReference type="EMBL" id="OQX09932.1"/>
    </source>
</evidence>
<evidence type="ECO:0008006" key="5">
    <source>
        <dbReference type="Google" id="ProtNLM"/>
    </source>
</evidence>
<dbReference type="PRINTS" id="PR00019">
    <property type="entry name" value="LEURICHRPT"/>
</dbReference>
<dbReference type="PANTHER" id="PTHR46652:SF3">
    <property type="entry name" value="LEUCINE-RICH REPEAT-CONTAINING PROTEIN 9"/>
    <property type="match status" value="1"/>
</dbReference>
<evidence type="ECO:0000256" key="2">
    <source>
        <dbReference type="ARBA" id="ARBA00022737"/>
    </source>
</evidence>
<dbReference type="InterPro" id="IPR003591">
    <property type="entry name" value="Leu-rich_rpt_typical-subtyp"/>
</dbReference>
<dbReference type="InterPro" id="IPR001611">
    <property type="entry name" value="Leu-rich_rpt"/>
</dbReference>
<dbReference type="InterPro" id="IPR032675">
    <property type="entry name" value="LRR_dom_sf"/>
</dbReference>
<dbReference type="EMBL" id="MTEJ01000128">
    <property type="protein sequence ID" value="OQX09932.1"/>
    <property type="molecule type" value="Genomic_DNA"/>
</dbReference>
<dbReference type="Gene3D" id="2.60.40.2810">
    <property type="match status" value="1"/>
</dbReference>
<dbReference type="InterPro" id="IPR025875">
    <property type="entry name" value="Leu-rich_rpt_4"/>
</dbReference>
<dbReference type="PANTHER" id="PTHR46652">
    <property type="entry name" value="LEUCINE-RICH REPEAT AND IQ DOMAIN-CONTAINING PROTEIN 1-RELATED"/>
    <property type="match status" value="1"/>
</dbReference>
<dbReference type="AlphaFoldDB" id="A0A1Y1QND6"/>
<dbReference type="InterPro" id="IPR050836">
    <property type="entry name" value="SDS22/Internalin_LRR"/>
</dbReference>
<comment type="caution">
    <text evidence="3">The sequence shown here is derived from an EMBL/GenBank/DDBJ whole genome shotgun (WGS) entry which is preliminary data.</text>
</comment>
<name>A0A1Y1QND6_9GAMM</name>
<dbReference type="Pfam" id="PF13516">
    <property type="entry name" value="LRR_6"/>
    <property type="match status" value="1"/>
</dbReference>
<keyword evidence="2" id="KW-0677">Repeat</keyword>
<evidence type="ECO:0000256" key="1">
    <source>
        <dbReference type="ARBA" id="ARBA00022614"/>
    </source>
</evidence>
<dbReference type="SUPFAM" id="SSF52058">
    <property type="entry name" value="L domain-like"/>
    <property type="match status" value="2"/>
</dbReference>
<dbReference type="NCBIfam" id="NF012211">
    <property type="entry name" value="tand_rpt_95"/>
    <property type="match status" value="3"/>
</dbReference>
<dbReference type="Pfam" id="PF13855">
    <property type="entry name" value="LRR_8"/>
    <property type="match status" value="1"/>
</dbReference>
<proteinExistence type="predicted"/>
<feature type="non-terminal residue" evidence="3">
    <location>
        <position position="1"/>
    </location>
</feature>
<dbReference type="Gene3D" id="3.80.10.10">
    <property type="entry name" value="Ribonuclease Inhibitor"/>
    <property type="match status" value="3"/>
</dbReference>
<organism evidence="3 4">
    <name type="scientific">Thiothrix lacustris</name>
    <dbReference type="NCBI Taxonomy" id="525917"/>
    <lineage>
        <taxon>Bacteria</taxon>
        <taxon>Pseudomonadati</taxon>
        <taxon>Pseudomonadota</taxon>
        <taxon>Gammaproteobacteria</taxon>
        <taxon>Thiotrichales</taxon>
        <taxon>Thiotrichaceae</taxon>
        <taxon>Thiothrix</taxon>
    </lineage>
</organism>
<keyword evidence="1" id="KW-0433">Leucine-rich repeat</keyword>
<dbReference type="InterPro" id="IPR006553">
    <property type="entry name" value="Leu-rich_rpt_Cys-con_subtyp"/>
</dbReference>
<dbReference type="Pfam" id="PF12799">
    <property type="entry name" value="LRR_4"/>
    <property type="match status" value="3"/>
</dbReference>